<dbReference type="EMBL" id="MSCN01000001">
    <property type="protein sequence ID" value="PQJ80670.1"/>
    <property type="molecule type" value="Genomic_DNA"/>
</dbReference>
<reference evidence="3 4" key="1">
    <citation type="submission" date="2016-12" db="EMBL/GenBank/DDBJ databases">
        <title>Trade-off between light-utilization and light-protection in marine flavobacteria.</title>
        <authorList>
            <person name="Kumagai Y."/>
            <person name="Yoshizawa S."/>
            <person name="Kogure K."/>
            <person name="Iwasaki W."/>
        </authorList>
    </citation>
    <scope>NUCLEOTIDE SEQUENCE [LARGE SCALE GENOMIC DNA]</scope>
    <source>
        <strain evidence="3 4">NBRC 108759</strain>
    </source>
</reference>
<sequence>MKIYDKDLKAEDAYLLARVSSKEQKAQGNSIPAQIERLRDYINKNEQLSLIEEYAFDESASILERKEFERFLNRIVKSRKTIAICSDKVDRLLRDFPTWLPKLDKLRKKGLIELHFVSDHLIVHQQSTAIDLFQFNMAVALAQYFADSISDNTKRGLEGKILKGEWATGTIPRGYHAIKEVVRGKLRTTDIIPLKEEFKIIQKLFKMYGTGLYSLNQLIDWSFKHNFKSRNDKKASRRLIADILHNPFYYGLMKFKGKLFPHKYQPIITKELFDTVQQQFELKNRNNTKNKQKVLKLFQSLITCKNCGCTITAESKKEGRFILYSCTNYYKNCKKIYVNETHLIEQIESFFHSIKLTDKQIKLVVNQLRILHESHKKFQNQTMKSLQKEHCLIQQHIDSLFDKYTKPNSPISDEMYNSKLITLKERQQAVSTHLESQTDKDEQYHINVRKILSLSQKAHELFMSSETELKRGLINFSLSNLMLDGKKLYFTIRSPFKELVNAKTCNELGQLCNTFRTINLQSISKDLDFLKQNE</sequence>
<dbReference type="OrthoDB" id="9815006at2"/>
<evidence type="ECO:0000259" key="2">
    <source>
        <dbReference type="PROSITE" id="PS51737"/>
    </source>
</evidence>
<dbReference type="InterPro" id="IPR036162">
    <property type="entry name" value="Resolvase-like_N_sf"/>
</dbReference>
<dbReference type="Gene3D" id="3.90.1750.20">
    <property type="entry name" value="Putative Large Serine Recombinase, Chain B, Domain 2"/>
    <property type="match status" value="1"/>
</dbReference>
<dbReference type="InterPro" id="IPR050639">
    <property type="entry name" value="SSR_resolvase"/>
</dbReference>
<comment type="caution">
    <text evidence="3">The sequence shown here is derived from an EMBL/GenBank/DDBJ whole genome shotgun (WGS) entry which is preliminary data.</text>
</comment>
<feature type="domain" description="Recombinase" evidence="2">
    <location>
        <begin position="172"/>
        <end position="286"/>
    </location>
</feature>
<dbReference type="InterPro" id="IPR025827">
    <property type="entry name" value="Zn_ribbon_recom_dom"/>
</dbReference>
<dbReference type="PROSITE" id="PS51736">
    <property type="entry name" value="RECOMBINASES_3"/>
    <property type="match status" value="1"/>
</dbReference>
<evidence type="ECO:0008006" key="5">
    <source>
        <dbReference type="Google" id="ProtNLM"/>
    </source>
</evidence>
<dbReference type="AlphaFoldDB" id="A0A2S7WSV0"/>
<dbReference type="PROSITE" id="PS51737">
    <property type="entry name" value="RECOMBINASE_DNA_BIND"/>
    <property type="match status" value="1"/>
</dbReference>
<dbReference type="GO" id="GO:0000150">
    <property type="term" value="F:DNA strand exchange activity"/>
    <property type="evidence" value="ECO:0007669"/>
    <property type="project" value="InterPro"/>
</dbReference>
<keyword evidence="4" id="KW-1185">Reference proteome</keyword>
<organism evidence="3 4">
    <name type="scientific">Polaribacter porphyrae</name>
    <dbReference type="NCBI Taxonomy" id="1137780"/>
    <lineage>
        <taxon>Bacteria</taxon>
        <taxon>Pseudomonadati</taxon>
        <taxon>Bacteroidota</taxon>
        <taxon>Flavobacteriia</taxon>
        <taxon>Flavobacteriales</taxon>
        <taxon>Flavobacteriaceae</taxon>
    </lineage>
</organism>
<dbReference type="PANTHER" id="PTHR30461:SF23">
    <property type="entry name" value="DNA RECOMBINASE-RELATED"/>
    <property type="match status" value="1"/>
</dbReference>
<dbReference type="RefSeq" id="WP_105017274.1">
    <property type="nucleotide sequence ID" value="NZ_MSCN01000001.1"/>
</dbReference>
<dbReference type="PANTHER" id="PTHR30461">
    <property type="entry name" value="DNA-INVERTASE FROM LAMBDOID PROPHAGE"/>
    <property type="match status" value="1"/>
</dbReference>
<proteinExistence type="predicted"/>
<dbReference type="InterPro" id="IPR038109">
    <property type="entry name" value="DNA_bind_recomb_sf"/>
</dbReference>
<dbReference type="GO" id="GO:0003677">
    <property type="term" value="F:DNA binding"/>
    <property type="evidence" value="ECO:0007669"/>
    <property type="project" value="InterPro"/>
</dbReference>
<evidence type="ECO:0000259" key="1">
    <source>
        <dbReference type="PROSITE" id="PS51736"/>
    </source>
</evidence>
<dbReference type="SUPFAM" id="SSF53041">
    <property type="entry name" value="Resolvase-like"/>
    <property type="match status" value="1"/>
</dbReference>
<evidence type="ECO:0000313" key="4">
    <source>
        <dbReference type="Proteomes" id="UP000238882"/>
    </source>
</evidence>
<dbReference type="InterPro" id="IPR006119">
    <property type="entry name" value="Resolv_N"/>
</dbReference>
<dbReference type="Proteomes" id="UP000238882">
    <property type="component" value="Unassembled WGS sequence"/>
</dbReference>
<accession>A0A2S7WSV0</accession>
<dbReference type="Pfam" id="PF07508">
    <property type="entry name" value="Recombinase"/>
    <property type="match status" value="1"/>
</dbReference>
<dbReference type="CDD" id="cd00338">
    <property type="entry name" value="Ser_Recombinase"/>
    <property type="match status" value="1"/>
</dbReference>
<gene>
    <name evidence="3" type="ORF">BTO18_16485</name>
</gene>
<dbReference type="Pfam" id="PF13408">
    <property type="entry name" value="Zn_ribbon_recom"/>
    <property type="match status" value="1"/>
</dbReference>
<dbReference type="Pfam" id="PF00239">
    <property type="entry name" value="Resolvase"/>
    <property type="match status" value="1"/>
</dbReference>
<dbReference type="InterPro" id="IPR011109">
    <property type="entry name" value="DNA_bind_recombinase_dom"/>
</dbReference>
<protein>
    <recommendedName>
        <fullName evidence="5">Recombinase domain-containing protein</fullName>
    </recommendedName>
</protein>
<feature type="domain" description="Resolvase/invertase-type recombinase catalytic" evidence="1">
    <location>
        <begin position="12"/>
        <end position="164"/>
    </location>
</feature>
<name>A0A2S7WSV0_9FLAO</name>
<evidence type="ECO:0000313" key="3">
    <source>
        <dbReference type="EMBL" id="PQJ80670.1"/>
    </source>
</evidence>
<dbReference type="SMART" id="SM00857">
    <property type="entry name" value="Resolvase"/>
    <property type="match status" value="1"/>
</dbReference>
<dbReference type="Gene3D" id="3.40.50.1390">
    <property type="entry name" value="Resolvase, N-terminal catalytic domain"/>
    <property type="match status" value="1"/>
</dbReference>